<dbReference type="PROSITE" id="PS00134">
    <property type="entry name" value="TRYPSIN_HIS"/>
    <property type="match status" value="1"/>
</dbReference>
<dbReference type="STRING" id="1676925.ENSPKIP00000002077"/>
<feature type="domain" description="Peptidase S1" evidence="10">
    <location>
        <begin position="70"/>
        <end position="291"/>
    </location>
</feature>
<dbReference type="PANTHER" id="PTHR24253:SF144">
    <property type="entry name" value="CHYMOTRYPSIN-LIKE PROTEASE CTRL-1-RELATED"/>
    <property type="match status" value="1"/>
</dbReference>
<dbReference type="PROSITE" id="PS50240">
    <property type="entry name" value="TRYPSIN_DOM"/>
    <property type="match status" value="1"/>
</dbReference>
<dbReference type="PANTHER" id="PTHR24253">
    <property type="entry name" value="TRANSMEMBRANE PROTEASE SERINE"/>
    <property type="match status" value="1"/>
</dbReference>
<evidence type="ECO:0000256" key="9">
    <source>
        <dbReference type="SAM" id="Phobius"/>
    </source>
</evidence>
<keyword evidence="5" id="KW-1015">Disulfide bond</keyword>
<dbReference type="AlphaFoldDB" id="A0A3B3Q622"/>
<dbReference type="CDD" id="cd00190">
    <property type="entry name" value="Tryp_SPc"/>
    <property type="match status" value="1"/>
</dbReference>
<keyword evidence="6" id="KW-0325">Glycoprotein</keyword>
<keyword evidence="4 8" id="KW-0720">Serine protease</keyword>
<dbReference type="InterPro" id="IPR043504">
    <property type="entry name" value="Peptidase_S1_PA_chymotrypsin"/>
</dbReference>
<evidence type="ECO:0000313" key="12">
    <source>
        <dbReference type="Proteomes" id="UP000261540"/>
    </source>
</evidence>
<dbReference type="InterPro" id="IPR001254">
    <property type="entry name" value="Trypsin_dom"/>
</dbReference>
<dbReference type="GO" id="GO:0004252">
    <property type="term" value="F:serine-type endopeptidase activity"/>
    <property type="evidence" value="ECO:0007669"/>
    <property type="project" value="InterPro"/>
</dbReference>
<evidence type="ECO:0000313" key="11">
    <source>
        <dbReference type="Ensembl" id="ENSPKIP00000002077.1"/>
    </source>
</evidence>
<sequence>MTLNRINWYTKWIASQYSVLFQDILFVYVVLVKSVCTMCACNFSCSFHLLVALLSLSLIVFSHPQSRSSIVGGEDAKESVWWWIAAIVRNDDPTTIYCGGTLVADTWVLTAAHCIDTIHLYGVTEVNDFNIVKSVIHHKYNDEDLSFDIALVRLDRPVRVPGVGPYPYLGDSKDNYEGPCCVAGWGQITENDPLPVPRTLQEVTVPIVPNDSCKKSYPDLKPEMICAGKSGKDSCQGDSGGPLMCISKDGSKEIWKLAGIVSYGIGCGRAAFPGVYTRVSSYRDFITIKISKDPSHPNNSLFCLLNSGKRFCSLMIRTERLRRSFSPQVIRLLNQDNTQCL</sequence>
<evidence type="ECO:0000256" key="4">
    <source>
        <dbReference type="ARBA" id="ARBA00022825"/>
    </source>
</evidence>
<name>A0A3B3Q622_9TELE</name>
<evidence type="ECO:0000256" key="3">
    <source>
        <dbReference type="ARBA" id="ARBA00022801"/>
    </source>
</evidence>
<evidence type="ECO:0000256" key="1">
    <source>
        <dbReference type="ARBA" id="ARBA00022670"/>
    </source>
</evidence>
<reference evidence="11" key="2">
    <citation type="submission" date="2025-09" db="UniProtKB">
        <authorList>
            <consortium name="Ensembl"/>
        </authorList>
    </citation>
    <scope>IDENTIFICATION</scope>
</reference>
<evidence type="ECO:0000256" key="5">
    <source>
        <dbReference type="ARBA" id="ARBA00023157"/>
    </source>
</evidence>
<evidence type="ECO:0000256" key="2">
    <source>
        <dbReference type="ARBA" id="ARBA00022729"/>
    </source>
</evidence>
<dbReference type="Pfam" id="PF00089">
    <property type="entry name" value="Trypsin"/>
    <property type="match status" value="1"/>
</dbReference>
<protein>
    <submittedName>
        <fullName evidence="11">Venom peptide isomerase heavy chain-like</fullName>
    </submittedName>
</protein>
<dbReference type="GO" id="GO:0006508">
    <property type="term" value="P:proteolysis"/>
    <property type="evidence" value="ECO:0007669"/>
    <property type="project" value="UniProtKB-KW"/>
</dbReference>
<keyword evidence="12" id="KW-1185">Reference proteome</keyword>
<evidence type="ECO:0000256" key="7">
    <source>
        <dbReference type="ARBA" id="ARBA00024195"/>
    </source>
</evidence>
<organism evidence="11 12">
    <name type="scientific">Paramormyrops kingsleyae</name>
    <dbReference type="NCBI Taxonomy" id="1676925"/>
    <lineage>
        <taxon>Eukaryota</taxon>
        <taxon>Metazoa</taxon>
        <taxon>Chordata</taxon>
        <taxon>Craniata</taxon>
        <taxon>Vertebrata</taxon>
        <taxon>Euteleostomi</taxon>
        <taxon>Actinopterygii</taxon>
        <taxon>Neopterygii</taxon>
        <taxon>Teleostei</taxon>
        <taxon>Osteoglossocephala</taxon>
        <taxon>Osteoglossomorpha</taxon>
        <taxon>Osteoglossiformes</taxon>
        <taxon>Mormyridae</taxon>
        <taxon>Paramormyrops</taxon>
    </lineage>
</organism>
<dbReference type="SMART" id="SM00020">
    <property type="entry name" value="Tryp_SPc"/>
    <property type="match status" value="1"/>
</dbReference>
<dbReference type="InterPro" id="IPR001314">
    <property type="entry name" value="Peptidase_S1A"/>
</dbReference>
<dbReference type="InterPro" id="IPR009003">
    <property type="entry name" value="Peptidase_S1_PA"/>
</dbReference>
<dbReference type="SUPFAM" id="SSF50494">
    <property type="entry name" value="Trypsin-like serine proteases"/>
    <property type="match status" value="1"/>
</dbReference>
<dbReference type="GeneTree" id="ENSGT00940000162823"/>
<keyword evidence="2" id="KW-0732">Signal</keyword>
<feature type="transmembrane region" description="Helical" evidence="9">
    <location>
        <begin position="12"/>
        <end position="32"/>
    </location>
</feature>
<dbReference type="Proteomes" id="UP000261540">
    <property type="component" value="Unplaced"/>
</dbReference>
<keyword evidence="3 8" id="KW-0378">Hydrolase</keyword>
<dbReference type="PRINTS" id="PR00722">
    <property type="entry name" value="CHYMOTRYPSIN"/>
</dbReference>
<comment type="similarity">
    <text evidence="7">Belongs to the peptidase S1 family. CLIP subfamily.</text>
</comment>
<keyword evidence="9" id="KW-0812">Transmembrane</keyword>
<dbReference type="Ensembl" id="ENSPKIT00000026016.1">
    <property type="protein sequence ID" value="ENSPKIP00000002077.1"/>
    <property type="gene ID" value="ENSPKIG00000020100.1"/>
</dbReference>
<feature type="transmembrane region" description="Helical" evidence="9">
    <location>
        <begin position="39"/>
        <end position="61"/>
    </location>
</feature>
<evidence type="ECO:0000256" key="6">
    <source>
        <dbReference type="ARBA" id="ARBA00023180"/>
    </source>
</evidence>
<dbReference type="InterPro" id="IPR018114">
    <property type="entry name" value="TRYPSIN_HIS"/>
</dbReference>
<proteinExistence type="inferred from homology"/>
<keyword evidence="9" id="KW-1133">Transmembrane helix</keyword>
<keyword evidence="1 8" id="KW-0645">Protease</keyword>
<accession>A0A3B3Q622</accession>
<dbReference type="PROSITE" id="PS00135">
    <property type="entry name" value="TRYPSIN_SER"/>
    <property type="match status" value="1"/>
</dbReference>
<evidence type="ECO:0000256" key="8">
    <source>
        <dbReference type="RuleBase" id="RU363034"/>
    </source>
</evidence>
<evidence type="ECO:0000259" key="10">
    <source>
        <dbReference type="PROSITE" id="PS50240"/>
    </source>
</evidence>
<reference evidence="11" key="1">
    <citation type="submission" date="2025-08" db="UniProtKB">
        <authorList>
            <consortium name="Ensembl"/>
        </authorList>
    </citation>
    <scope>IDENTIFICATION</scope>
</reference>
<dbReference type="Gene3D" id="2.40.10.10">
    <property type="entry name" value="Trypsin-like serine proteases"/>
    <property type="match status" value="1"/>
</dbReference>
<keyword evidence="9" id="KW-0472">Membrane</keyword>
<dbReference type="FunFam" id="2.40.10.10:FF:000002">
    <property type="entry name" value="Transmembrane protease serine"/>
    <property type="match status" value="1"/>
</dbReference>
<dbReference type="InterPro" id="IPR033116">
    <property type="entry name" value="TRYPSIN_SER"/>
</dbReference>